<evidence type="ECO:0000313" key="8">
    <source>
        <dbReference type="EMBL" id="VGO18926.1"/>
    </source>
</evidence>
<feature type="domain" description="Sulfatase N-terminal" evidence="7">
    <location>
        <begin position="27"/>
        <end position="373"/>
    </location>
</feature>
<proteinExistence type="inferred from homology"/>
<gene>
    <name evidence="8" type="primary">atsA_105</name>
    <name evidence="8" type="ORF">SCARR_00979</name>
</gene>
<dbReference type="Proteomes" id="UP000346198">
    <property type="component" value="Unassembled WGS sequence"/>
</dbReference>
<name>A0A6C2UI89_9BACT</name>
<dbReference type="PANTHER" id="PTHR42693:SF53">
    <property type="entry name" value="ENDO-4-O-SULFATASE"/>
    <property type="match status" value="1"/>
</dbReference>
<keyword evidence="2" id="KW-0479">Metal-binding</keyword>
<keyword evidence="3" id="KW-0378">Hydrolase</keyword>
<dbReference type="CDD" id="cd16143">
    <property type="entry name" value="ARS_like"/>
    <property type="match status" value="1"/>
</dbReference>
<evidence type="ECO:0000256" key="6">
    <source>
        <dbReference type="SAM" id="SignalP"/>
    </source>
</evidence>
<dbReference type="InterPro" id="IPR017850">
    <property type="entry name" value="Alkaline_phosphatase_core_sf"/>
</dbReference>
<sequence length="536" mass="58732">MRSGSTVGMVVLSAALFATVASSASKPNIVYILADDLGIGDVQVYNPDSKILTPNIDRLASEGMKFTDVHTADGVCTPSRYAILTGRYCWRSESKAGVLRGMSKHLIEPTRETVASFLKKQGYATACVGKWHLGMDWNPKDREATQGKATDLFGPIQNGPLDLGFDYYFGMSCSFNLSPHAFIEGRQIQGTLERFQDKAALVARGIDGSTGWVAKEFEQDQVLSTFTEKTCDWIRQHADKPFFAYMPLNSPHYPLIPRDEFRGKSGLSLHGDFVMETDWAVGEVLKTLDELKLANNTIVIFTSDNGVAHKVGNAEMQEKGHFSSGIYRGCKGNIWEGGHRVPFLVRWPKTVKAASVCDAAIGTVDLMATCAELCEVPMAGNAGEDSASFLPALKGELIPGVETRALVHHSDKGTFALRRGRWKLVLDDGGPSPRVNPKDQPIANHDVKQMLFDMDNDVTESTNVASQHPETVESMKKELTAFVENGRSTPGPNLPTDVATATWPQLASLRVYMSGENAKVKDEAPKAKRKKKKQSK</sequence>
<dbReference type="PROSITE" id="PS00149">
    <property type="entry name" value="SULFATASE_2"/>
    <property type="match status" value="1"/>
</dbReference>
<dbReference type="SUPFAM" id="SSF53649">
    <property type="entry name" value="Alkaline phosphatase-like"/>
    <property type="match status" value="1"/>
</dbReference>
<dbReference type="GO" id="GO:0004065">
    <property type="term" value="F:arylsulfatase activity"/>
    <property type="evidence" value="ECO:0007669"/>
    <property type="project" value="TreeGrafter"/>
</dbReference>
<protein>
    <submittedName>
        <fullName evidence="8">Arylsulfatase</fullName>
    </submittedName>
</protein>
<evidence type="ECO:0000256" key="2">
    <source>
        <dbReference type="ARBA" id="ARBA00022723"/>
    </source>
</evidence>
<dbReference type="InterPro" id="IPR000917">
    <property type="entry name" value="Sulfatase_N"/>
</dbReference>
<feature type="chain" id="PRO_5028878996" evidence="6">
    <location>
        <begin position="24"/>
        <end position="536"/>
    </location>
</feature>
<dbReference type="Pfam" id="PF00884">
    <property type="entry name" value="Sulfatase"/>
    <property type="match status" value="1"/>
</dbReference>
<keyword evidence="6" id="KW-0732">Signal</keyword>
<dbReference type="EMBL" id="CAAHFH010000001">
    <property type="protein sequence ID" value="VGO18926.1"/>
    <property type="molecule type" value="Genomic_DNA"/>
</dbReference>
<evidence type="ECO:0000256" key="4">
    <source>
        <dbReference type="ARBA" id="ARBA00022837"/>
    </source>
</evidence>
<organism evidence="8 9">
    <name type="scientific">Pontiella sulfatireligans</name>
    <dbReference type="NCBI Taxonomy" id="2750658"/>
    <lineage>
        <taxon>Bacteria</taxon>
        <taxon>Pseudomonadati</taxon>
        <taxon>Kiritimatiellota</taxon>
        <taxon>Kiritimatiellia</taxon>
        <taxon>Kiritimatiellales</taxon>
        <taxon>Pontiellaceae</taxon>
        <taxon>Pontiella</taxon>
    </lineage>
</organism>
<keyword evidence="4" id="KW-0106">Calcium</keyword>
<evidence type="ECO:0000256" key="5">
    <source>
        <dbReference type="SAM" id="MobiDB-lite"/>
    </source>
</evidence>
<dbReference type="AlphaFoldDB" id="A0A6C2UI89"/>
<dbReference type="PROSITE" id="PS00523">
    <property type="entry name" value="SULFATASE_1"/>
    <property type="match status" value="1"/>
</dbReference>
<comment type="similarity">
    <text evidence="1">Belongs to the sulfatase family.</text>
</comment>
<accession>A0A6C2UI89</accession>
<evidence type="ECO:0000256" key="3">
    <source>
        <dbReference type="ARBA" id="ARBA00022801"/>
    </source>
</evidence>
<feature type="signal peptide" evidence="6">
    <location>
        <begin position="1"/>
        <end position="23"/>
    </location>
</feature>
<keyword evidence="9" id="KW-1185">Reference proteome</keyword>
<evidence type="ECO:0000313" key="9">
    <source>
        <dbReference type="Proteomes" id="UP000346198"/>
    </source>
</evidence>
<dbReference type="Gene3D" id="3.40.720.10">
    <property type="entry name" value="Alkaline Phosphatase, subunit A"/>
    <property type="match status" value="1"/>
</dbReference>
<dbReference type="InterPro" id="IPR024607">
    <property type="entry name" value="Sulfatase_CS"/>
</dbReference>
<reference evidence="8 9" key="1">
    <citation type="submission" date="2019-04" db="EMBL/GenBank/DDBJ databases">
        <authorList>
            <person name="Van Vliet M D."/>
        </authorList>
    </citation>
    <scope>NUCLEOTIDE SEQUENCE [LARGE SCALE GENOMIC DNA]</scope>
    <source>
        <strain evidence="8 9">F21</strain>
    </source>
</reference>
<dbReference type="PANTHER" id="PTHR42693">
    <property type="entry name" value="ARYLSULFATASE FAMILY MEMBER"/>
    <property type="match status" value="1"/>
</dbReference>
<feature type="region of interest" description="Disordered" evidence="5">
    <location>
        <begin position="516"/>
        <end position="536"/>
    </location>
</feature>
<feature type="compositionally biased region" description="Basic residues" evidence="5">
    <location>
        <begin position="527"/>
        <end position="536"/>
    </location>
</feature>
<evidence type="ECO:0000259" key="7">
    <source>
        <dbReference type="Pfam" id="PF00884"/>
    </source>
</evidence>
<dbReference type="InterPro" id="IPR050738">
    <property type="entry name" value="Sulfatase"/>
</dbReference>
<evidence type="ECO:0000256" key="1">
    <source>
        <dbReference type="ARBA" id="ARBA00008779"/>
    </source>
</evidence>
<dbReference type="Gene3D" id="3.30.1120.10">
    <property type="match status" value="1"/>
</dbReference>
<dbReference type="GO" id="GO:0046872">
    <property type="term" value="F:metal ion binding"/>
    <property type="evidence" value="ECO:0007669"/>
    <property type="project" value="UniProtKB-KW"/>
</dbReference>